<dbReference type="PANTHER" id="PTHR12760">
    <property type="entry name" value="TETRATRICOPEPTIDE REPEAT PROTEIN"/>
    <property type="match status" value="1"/>
</dbReference>
<feature type="repeat" description="TPR" evidence="3">
    <location>
        <begin position="175"/>
        <end position="208"/>
    </location>
</feature>
<accession>A0A1Y1USN3</accession>
<keyword evidence="2 3" id="KW-0802">TPR repeat</keyword>
<dbReference type="GeneID" id="33556262"/>
<keyword evidence="7" id="KW-1185">Reference proteome</keyword>
<dbReference type="InterPro" id="IPR019734">
    <property type="entry name" value="TPR_rpt"/>
</dbReference>
<dbReference type="InterPro" id="IPR039856">
    <property type="entry name" value="EMC2-like"/>
</dbReference>
<dbReference type="FunCoup" id="A0A1Y1USN3">
    <property type="interactions" value="218"/>
</dbReference>
<comment type="subunit">
    <text evidence="4">Component of the ER membrane protein complex (EMC).</text>
</comment>
<comment type="subcellular location">
    <subcellularLocation>
        <location evidence="4">Endoplasmic reticulum membrane</location>
        <topology evidence="4">Peripheral membrane protein</topology>
        <orientation evidence="4">Cytoplasmic side</orientation>
    </subcellularLocation>
</comment>
<dbReference type="Proteomes" id="UP000193218">
    <property type="component" value="Unassembled WGS sequence"/>
</dbReference>
<evidence type="ECO:0000256" key="3">
    <source>
        <dbReference type="PROSITE-ProRule" id="PRU00339"/>
    </source>
</evidence>
<evidence type="ECO:0000256" key="1">
    <source>
        <dbReference type="ARBA" id="ARBA00022737"/>
    </source>
</evidence>
<gene>
    <name evidence="6" type="ORF">BD324DRAFT_612908</name>
</gene>
<evidence type="ECO:0000313" key="7">
    <source>
        <dbReference type="Proteomes" id="UP000193218"/>
    </source>
</evidence>
<evidence type="ECO:0000259" key="5">
    <source>
        <dbReference type="Pfam" id="PF22890"/>
    </source>
</evidence>
<evidence type="ECO:0000313" key="6">
    <source>
        <dbReference type="EMBL" id="ORX41019.1"/>
    </source>
</evidence>
<proteinExistence type="inferred from homology"/>
<dbReference type="Gene3D" id="1.25.40.10">
    <property type="entry name" value="Tetratricopeptide repeat domain"/>
    <property type="match status" value="1"/>
</dbReference>
<reference evidence="6 7" key="1">
    <citation type="submission" date="2017-03" db="EMBL/GenBank/DDBJ databases">
        <title>Widespread Adenine N6-methylation of Active Genes in Fungi.</title>
        <authorList>
            <consortium name="DOE Joint Genome Institute"/>
            <person name="Mondo S.J."/>
            <person name="Dannebaum R.O."/>
            <person name="Kuo R.C."/>
            <person name="Louie K.B."/>
            <person name="Bewick A.J."/>
            <person name="Labutti K."/>
            <person name="Haridas S."/>
            <person name="Kuo A."/>
            <person name="Salamov A."/>
            <person name="Ahrendt S.R."/>
            <person name="Lau R."/>
            <person name="Bowen B.P."/>
            <person name="Lipzen A."/>
            <person name="Sullivan W."/>
            <person name="Andreopoulos W.B."/>
            <person name="Clum A."/>
            <person name="Lindquist E."/>
            <person name="Daum C."/>
            <person name="Northen T.R."/>
            <person name="Ramamoorthy G."/>
            <person name="Schmitz R.J."/>
            <person name="Gryganskyi A."/>
            <person name="Culley D."/>
            <person name="Magnuson J."/>
            <person name="James T.Y."/>
            <person name="O'Malley M.A."/>
            <person name="Stajich J.E."/>
            <person name="Spatafora J.W."/>
            <person name="Visel A."/>
            <person name="Grigoriev I.V."/>
        </authorList>
    </citation>
    <scope>NUCLEOTIDE SEQUENCE [LARGE SCALE GENOMIC DNA]</scope>
    <source>
        <strain evidence="6 7">NRRL Y-17943</strain>
    </source>
</reference>
<organism evidence="6 7">
    <name type="scientific">Kockovaella imperatae</name>
    <dbReference type="NCBI Taxonomy" id="4999"/>
    <lineage>
        <taxon>Eukaryota</taxon>
        <taxon>Fungi</taxon>
        <taxon>Dikarya</taxon>
        <taxon>Basidiomycota</taxon>
        <taxon>Agaricomycotina</taxon>
        <taxon>Tremellomycetes</taxon>
        <taxon>Tremellales</taxon>
        <taxon>Cuniculitremaceae</taxon>
        <taxon>Kockovaella</taxon>
    </lineage>
</organism>
<keyword evidence="4" id="KW-0256">Endoplasmic reticulum</keyword>
<feature type="domain" description="EMC2 TPR-like" evidence="5">
    <location>
        <begin position="80"/>
        <end position="171"/>
    </location>
</feature>
<sequence>MTLSDVEQLARWRRLGARHSEEVVDIAMRVLKKGGLGEDQWAIREQLAIAALDIGRSDVAQRQFARMAIRFKASPRVDILVGLQLEARGEFEKAKEAYSGLLKVSETNIPAHQRLIALQLNNPSAAITSLLSYLDIFYSDPNGWSLLAELYADLGLYPQSLTALGHLLVIQAWDSAAVCRAGETAYTMGDYQLALKYFLRATEMQTDPSSPGAKEESCRTRSWWGVKLSLRRLMSDAAAENDTSVPEEMATKPTLLQALDALATERLLAADGKGLSARRAVLSASQPAAR</sequence>
<dbReference type="PROSITE" id="PS50005">
    <property type="entry name" value="TPR"/>
    <property type="match status" value="1"/>
</dbReference>
<dbReference type="GO" id="GO:0072546">
    <property type="term" value="C:EMC complex"/>
    <property type="evidence" value="ECO:0007669"/>
    <property type="project" value="UniProtKB-UniRule"/>
</dbReference>
<dbReference type="InterPro" id="IPR011990">
    <property type="entry name" value="TPR-like_helical_dom_sf"/>
</dbReference>
<dbReference type="Pfam" id="PF22890">
    <property type="entry name" value="TPR_EMC2"/>
    <property type="match status" value="1"/>
</dbReference>
<comment type="similarity">
    <text evidence="4">Belongs to the EMC2 family.</text>
</comment>
<comment type="caution">
    <text evidence="6">The sequence shown here is derived from an EMBL/GenBank/DDBJ whole genome shotgun (WGS) entry which is preliminary data.</text>
</comment>
<dbReference type="SUPFAM" id="SSF48452">
    <property type="entry name" value="TPR-like"/>
    <property type="match status" value="1"/>
</dbReference>
<dbReference type="Pfam" id="PF13181">
    <property type="entry name" value="TPR_8"/>
    <property type="match status" value="1"/>
</dbReference>
<keyword evidence="1" id="KW-0677">Repeat</keyword>
<evidence type="ECO:0000256" key="2">
    <source>
        <dbReference type="ARBA" id="ARBA00022803"/>
    </source>
</evidence>
<evidence type="ECO:0000256" key="4">
    <source>
        <dbReference type="RuleBase" id="RU367091"/>
    </source>
</evidence>
<dbReference type="STRING" id="4999.A0A1Y1USN3"/>
<dbReference type="OrthoDB" id="124397at2759"/>
<dbReference type="AlphaFoldDB" id="A0A1Y1USN3"/>
<dbReference type="EMBL" id="NBSH01000001">
    <property type="protein sequence ID" value="ORX41019.1"/>
    <property type="molecule type" value="Genomic_DNA"/>
</dbReference>
<comment type="function">
    <text evidence="4">Part of the endoplasmic reticulum membrane protein complex (EMC) that enables the energy-independent insertion into endoplasmic reticulum membranes of newly synthesized membrane proteins.</text>
</comment>
<dbReference type="InterPro" id="IPR055217">
    <property type="entry name" value="TPR_EMC2"/>
</dbReference>
<dbReference type="RefSeq" id="XP_021874698.1">
    <property type="nucleotide sequence ID" value="XM_022014454.1"/>
</dbReference>
<keyword evidence="4" id="KW-0472">Membrane</keyword>
<dbReference type="InParanoid" id="A0A1Y1USN3"/>
<name>A0A1Y1USN3_9TREE</name>
<protein>
    <recommendedName>
        <fullName evidence="4">ER membrane protein complex subunit 2</fullName>
    </recommendedName>
</protein>